<evidence type="ECO:0000256" key="1">
    <source>
        <dbReference type="SAM" id="MobiDB-lite"/>
    </source>
</evidence>
<keyword evidence="2" id="KW-1133">Transmembrane helix</keyword>
<proteinExistence type="predicted"/>
<dbReference type="RefSeq" id="WP_149849346.1">
    <property type="nucleotide sequence ID" value="NZ_VUOB01000018.1"/>
</dbReference>
<keyword evidence="2" id="KW-0472">Membrane</keyword>
<evidence type="ECO:0000256" key="2">
    <source>
        <dbReference type="SAM" id="Phobius"/>
    </source>
</evidence>
<name>A0A5B2XK58_9PSEU</name>
<evidence type="ECO:0000313" key="4">
    <source>
        <dbReference type="EMBL" id="KAA2263270.1"/>
    </source>
</evidence>
<evidence type="ECO:0000313" key="5">
    <source>
        <dbReference type="Proteomes" id="UP000323454"/>
    </source>
</evidence>
<dbReference type="EMBL" id="VUOB01000018">
    <property type="protein sequence ID" value="KAA2263270.1"/>
    <property type="molecule type" value="Genomic_DNA"/>
</dbReference>
<reference evidence="4 5" key="2">
    <citation type="submission" date="2019-09" db="EMBL/GenBank/DDBJ databases">
        <authorList>
            <person name="Jin C."/>
        </authorList>
    </citation>
    <scope>NUCLEOTIDE SEQUENCE [LARGE SCALE GENOMIC DNA]</scope>
    <source>
        <strain evidence="4 5">AN110305</strain>
    </source>
</reference>
<gene>
    <name evidence="4" type="ORF">F0L68_10690</name>
</gene>
<feature type="domain" description="Protein-glutamine gamma-glutamyltransferase-like C-terminal" evidence="3">
    <location>
        <begin position="149"/>
        <end position="219"/>
    </location>
</feature>
<organism evidence="4 5">
    <name type="scientific">Solihabitans fulvus</name>
    <dbReference type="NCBI Taxonomy" id="1892852"/>
    <lineage>
        <taxon>Bacteria</taxon>
        <taxon>Bacillati</taxon>
        <taxon>Actinomycetota</taxon>
        <taxon>Actinomycetes</taxon>
        <taxon>Pseudonocardiales</taxon>
        <taxon>Pseudonocardiaceae</taxon>
        <taxon>Solihabitans</taxon>
    </lineage>
</organism>
<feature type="transmembrane region" description="Helical" evidence="2">
    <location>
        <begin position="65"/>
        <end position="89"/>
    </location>
</feature>
<dbReference type="OrthoDB" id="5198230at2"/>
<protein>
    <submittedName>
        <fullName evidence="4">DUF4129 domain-containing protein</fullName>
    </submittedName>
</protein>
<keyword evidence="2" id="KW-0812">Transmembrane</keyword>
<dbReference type="AlphaFoldDB" id="A0A5B2XK58"/>
<accession>A0A5B2XK58</accession>
<comment type="caution">
    <text evidence="4">The sequence shown here is derived from an EMBL/GenBank/DDBJ whole genome shotgun (WGS) entry which is preliminary data.</text>
</comment>
<dbReference type="Pfam" id="PF13559">
    <property type="entry name" value="DUF4129"/>
    <property type="match status" value="1"/>
</dbReference>
<reference evidence="4 5" key="1">
    <citation type="submission" date="2019-09" db="EMBL/GenBank/DDBJ databases">
        <title>Goodfellowia gen. nov., a new genus of the Pseudonocardineae related to Actinoalloteichus, containing Goodfellowia coeruleoviolacea gen. nov., comb. nov. gen. nov., comb. nov.</title>
        <authorList>
            <person name="Labeda D."/>
        </authorList>
    </citation>
    <scope>NUCLEOTIDE SEQUENCE [LARGE SCALE GENOMIC DNA]</scope>
    <source>
        <strain evidence="4 5">AN110305</strain>
    </source>
</reference>
<keyword evidence="5" id="KW-1185">Reference proteome</keyword>
<feature type="region of interest" description="Disordered" evidence="1">
    <location>
        <begin position="37"/>
        <end position="56"/>
    </location>
</feature>
<dbReference type="Proteomes" id="UP000323454">
    <property type="component" value="Unassembled WGS sequence"/>
</dbReference>
<evidence type="ECO:0000259" key="3">
    <source>
        <dbReference type="Pfam" id="PF13559"/>
    </source>
</evidence>
<dbReference type="InterPro" id="IPR025403">
    <property type="entry name" value="TgpA-like_C"/>
</dbReference>
<sequence>MRSRLPLLLSVTALLLLAVVAARGRSAVPYTARRFGPILPPAPTTTPPTSQESQPNSVLDTVSGIGVGALVVLFVVALLVGIAVTIVAVTRWRPRRKLGPTVQESVADDTDGGSSDGMSTEALLRGARSALAELHARAGGPPSDAVVAAWLLLEDAAADSGTRRQPHETPTEFTAALLAAHTVDQAALAALLDLYARARFGPAGSVTDEDATGAATALDRIVADLATVAHRSTGAVVQ</sequence>